<organism evidence="1 2">
    <name type="scientific">Pistacia atlantica</name>
    <dbReference type="NCBI Taxonomy" id="434234"/>
    <lineage>
        <taxon>Eukaryota</taxon>
        <taxon>Viridiplantae</taxon>
        <taxon>Streptophyta</taxon>
        <taxon>Embryophyta</taxon>
        <taxon>Tracheophyta</taxon>
        <taxon>Spermatophyta</taxon>
        <taxon>Magnoliopsida</taxon>
        <taxon>eudicotyledons</taxon>
        <taxon>Gunneridae</taxon>
        <taxon>Pentapetalae</taxon>
        <taxon>rosids</taxon>
        <taxon>malvids</taxon>
        <taxon>Sapindales</taxon>
        <taxon>Anacardiaceae</taxon>
        <taxon>Pistacia</taxon>
    </lineage>
</organism>
<dbReference type="EMBL" id="CM047908">
    <property type="protein sequence ID" value="KAJ0081329.1"/>
    <property type="molecule type" value="Genomic_DNA"/>
</dbReference>
<sequence>MSELQEQQSHQIAFGWAATDSSGILHPFHFTRRANGENDITIKILYCGICHSDLHLIKNEFKISSYLIVPRHEIVGVVTQVGSKVQKFKVGDKAEWEIHISTIFDDGGDKNYGGFSDILVVDQHFAFSIPENLSAEGVAPLLGAGITVFSPMKFYGLDKPAMHVGVVGLGGLGPLAVEFAKAFGMKVTVISTSPGKKNEAIQHLEADSFILVMTSNMFCDCVTLEQAAMGTMDGIFDTVSPQHPLMPLLNLFKFNGKLTMLSGPGLEKQTELSIMPLIFDRKMVAGSSAGGMTETQEMLNFAAKQYVTADVEVISMDHVNKAMDRLAKGDVRYRFVVDIANTIRPQNSHQLVKLEY</sequence>
<dbReference type="Proteomes" id="UP001164250">
    <property type="component" value="Chromosome 12"/>
</dbReference>
<evidence type="ECO:0000313" key="1">
    <source>
        <dbReference type="EMBL" id="KAJ0081329.1"/>
    </source>
</evidence>
<reference evidence="2" key="1">
    <citation type="journal article" date="2023" name="G3 (Bethesda)">
        <title>Genome assembly and association tests identify interacting loci associated with vigor, precocity, and sex in interspecific pistachio rootstocks.</title>
        <authorList>
            <person name="Palmer W."/>
            <person name="Jacygrad E."/>
            <person name="Sagayaradj S."/>
            <person name="Cavanaugh K."/>
            <person name="Han R."/>
            <person name="Bertier L."/>
            <person name="Beede B."/>
            <person name="Kafkas S."/>
            <person name="Golino D."/>
            <person name="Preece J."/>
            <person name="Michelmore R."/>
        </authorList>
    </citation>
    <scope>NUCLEOTIDE SEQUENCE [LARGE SCALE GENOMIC DNA]</scope>
</reference>
<protein>
    <submittedName>
        <fullName evidence="1">Uncharacterized protein</fullName>
    </submittedName>
</protein>
<name>A0ACC1A537_9ROSI</name>
<comment type="caution">
    <text evidence="1">The sequence shown here is derived from an EMBL/GenBank/DDBJ whole genome shotgun (WGS) entry which is preliminary data.</text>
</comment>
<gene>
    <name evidence="1" type="ORF">Patl1_11396</name>
</gene>
<proteinExistence type="predicted"/>
<evidence type="ECO:0000313" key="2">
    <source>
        <dbReference type="Proteomes" id="UP001164250"/>
    </source>
</evidence>
<accession>A0ACC1A537</accession>
<keyword evidence="2" id="KW-1185">Reference proteome</keyword>